<dbReference type="AlphaFoldDB" id="A0A948WYY7"/>
<reference evidence="2" key="2">
    <citation type="submission" date="2021-04" db="EMBL/GenBank/DDBJ databases">
        <authorList>
            <person name="Gilroy R."/>
        </authorList>
    </citation>
    <scope>NUCLEOTIDE SEQUENCE</scope>
    <source>
        <strain evidence="2">378</strain>
    </source>
</reference>
<dbReference type="Proteomes" id="UP000733611">
    <property type="component" value="Unassembled WGS sequence"/>
</dbReference>
<evidence type="ECO:0000313" key="2">
    <source>
        <dbReference type="EMBL" id="MBU3844017.1"/>
    </source>
</evidence>
<accession>A0A948WYY7</accession>
<sequence length="139" mass="15587">MPSQTTAFALLPRLGHKLCGALVVLALPLLPLPAQANSFMLQGTVNVCASYQKADKSWSPRYRAMVAYMDGAHLNKLMYGRMHAADDDLFAIIVWRRGEPTIIDLQQRQGLSTAATVLKDVKGKTWQISRTWRRCSDHF</sequence>
<organism evidence="2 3">
    <name type="scientific">Candidatus Anaerobiospirillum pullicola</name>
    <dbReference type="NCBI Taxonomy" id="2838451"/>
    <lineage>
        <taxon>Bacteria</taxon>
        <taxon>Pseudomonadati</taxon>
        <taxon>Pseudomonadota</taxon>
        <taxon>Gammaproteobacteria</taxon>
        <taxon>Aeromonadales</taxon>
        <taxon>Succinivibrionaceae</taxon>
        <taxon>Anaerobiospirillum</taxon>
    </lineage>
</organism>
<dbReference type="EMBL" id="JAHLFE010000075">
    <property type="protein sequence ID" value="MBU3844017.1"/>
    <property type="molecule type" value="Genomic_DNA"/>
</dbReference>
<feature type="chain" id="PRO_5037740555" evidence="1">
    <location>
        <begin position="37"/>
        <end position="139"/>
    </location>
</feature>
<evidence type="ECO:0000256" key="1">
    <source>
        <dbReference type="SAM" id="SignalP"/>
    </source>
</evidence>
<feature type="signal peptide" evidence="1">
    <location>
        <begin position="1"/>
        <end position="36"/>
    </location>
</feature>
<comment type="caution">
    <text evidence="2">The sequence shown here is derived from an EMBL/GenBank/DDBJ whole genome shotgun (WGS) entry which is preliminary data.</text>
</comment>
<name>A0A948WYY7_9GAMM</name>
<evidence type="ECO:0000313" key="3">
    <source>
        <dbReference type="Proteomes" id="UP000733611"/>
    </source>
</evidence>
<keyword evidence="1" id="KW-0732">Signal</keyword>
<reference evidence="2" key="1">
    <citation type="journal article" date="2021" name="PeerJ">
        <title>Extensive microbial diversity within the chicken gut microbiome revealed by metagenomics and culture.</title>
        <authorList>
            <person name="Gilroy R."/>
            <person name="Ravi A."/>
            <person name="Getino M."/>
            <person name="Pursley I."/>
            <person name="Horton D.L."/>
            <person name="Alikhan N.F."/>
            <person name="Baker D."/>
            <person name="Gharbi K."/>
            <person name="Hall N."/>
            <person name="Watson M."/>
            <person name="Adriaenssens E.M."/>
            <person name="Foster-Nyarko E."/>
            <person name="Jarju S."/>
            <person name="Secka A."/>
            <person name="Antonio M."/>
            <person name="Oren A."/>
            <person name="Chaudhuri R.R."/>
            <person name="La Ragione R."/>
            <person name="Hildebrand F."/>
            <person name="Pallen M.J."/>
        </authorList>
    </citation>
    <scope>NUCLEOTIDE SEQUENCE</scope>
    <source>
        <strain evidence="2">378</strain>
    </source>
</reference>
<protein>
    <submittedName>
        <fullName evidence="2">Uncharacterized protein</fullName>
    </submittedName>
</protein>
<gene>
    <name evidence="2" type="ORF">H9847_03985</name>
</gene>
<proteinExistence type="predicted"/>